<evidence type="ECO:0000256" key="3">
    <source>
        <dbReference type="PIRSR" id="PIRSR001235-1"/>
    </source>
</evidence>
<dbReference type="SUPFAM" id="SSF53187">
    <property type="entry name" value="Zn-dependent exopeptidases"/>
    <property type="match status" value="1"/>
</dbReference>
<dbReference type="InterPro" id="IPR036264">
    <property type="entry name" value="Bact_exopeptidase_dim_dom"/>
</dbReference>
<dbReference type="RefSeq" id="WP_253750041.1">
    <property type="nucleotide sequence ID" value="NZ_BAABKA010000002.1"/>
</dbReference>
<dbReference type="InterPro" id="IPR010158">
    <property type="entry name" value="Amidase_Cbmase"/>
</dbReference>
<dbReference type="Gene3D" id="3.40.630.10">
    <property type="entry name" value="Zn peptidases"/>
    <property type="match status" value="1"/>
</dbReference>
<evidence type="ECO:0000313" key="6">
    <source>
        <dbReference type="Proteomes" id="UP001139648"/>
    </source>
</evidence>
<keyword evidence="6" id="KW-1185">Reference proteome</keyword>
<keyword evidence="3" id="KW-0862">Zinc</keyword>
<sequence length="388" mass="41181">MLEQLAHLGRDPETGGYVRDAWSEADLELREWFAGEAGRRRLTLREDRNGNLWAWWGTPSPERPGVVTGSHLDSVRQGGAYDGPLGVVSAFAALDLLRERHVTPSVPLGVACFTDEEGARFGVPCVGSRLLTGVLPPERALALTDDDGDTLADVLKRAGRRPGGLGRDDETLAAVGTFVELHVEQGRGLVTEGRPVGVASAIWPHGRWRFDFRGRADHAGTTRLADRDDPMLPLARMVLAAREAAERRGVVATIGKVRVSPGNANAIPGLASAWLDARGADEDAVRALVAELSEGAQVREESWTPVVAFDTALRDRIARAAGGDTPAPILPTGAGHDAGILAAAGVPSAMLFVRNPTGVSHSPSEHAERADCEAGVVALADVLEELCR</sequence>
<dbReference type="NCBIfam" id="NF006770">
    <property type="entry name" value="PRK09290.1-4"/>
    <property type="match status" value="1"/>
</dbReference>
<dbReference type="GO" id="GO:0016813">
    <property type="term" value="F:hydrolase activity, acting on carbon-nitrogen (but not peptide) bonds, in linear amidines"/>
    <property type="evidence" value="ECO:0007669"/>
    <property type="project" value="InterPro"/>
</dbReference>
<dbReference type="SUPFAM" id="SSF55031">
    <property type="entry name" value="Bacterial exopeptidase dimerisation domain"/>
    <property type="match status" value="1"/>
</dbReference>
<dbReference type="PIRSF" id="PIRSF001235">
    <property type="entry name" value="Amidase_carbamoylase"/>
    <property type="match status" value="1"/>
</dbReference>
<dbReference type="EC" id="3.5.1.87" evidence="5"/>
<dbReference type="Gene3D" id="3.30.70.360">
    <property type="match status" value="1"/>
</dbReference>
<reference evidence="5" key="1">
    <citation type="submission" date="2022-06" db="EMBL/GenBank/DDBJ databases">
        <title>Sequencing the genomes of 1000 actinobacteria strains.</title>
        <authorList>
            <person name="Klenk H.-P."/>
        </authorList>
    </citation>
    <scope>NUCLEOTIDE SEQUENCE</scope>
    <source>
        <strain evidence="5">DSM 46694</strain>
    </source>
</reference>
<dbReference type="InterPro" id="IPR002933">
    <property type="entry name" value="Peptidase_M20"/>
</dbReference>
<dbReference type="NCBIfam" id="TIGR01879">
    <property type="entry name" value="hydantase"/>
    <property type="match status" value="1"/>
</dbReference>
<evidence type="ECO:0000256" key="1">
    <source>
        <dbReference type="ARBA" id="ARBA00006153"/>
    </source>
</evidence>
<feature type="binding site" evidence="3">
    <location>
        <position position="82"/>
    </location>
    <ligand>
        <name>Zn(2+)</name>
        <dbReference type="ChEBI" id="CHEBI:29105"/>
        <label>1</label>
    </ligand>
</feature>
<dbReference type="PANTHER" id="PTHR32494">
    <property type="entry name" value="ALLANTOATE DEIMINASE-RELATED"/>
    <property type="match status" value="1"/>
</dbReference>
<proteinExistence type="inferred from homology"/>
<keyword evidence="2 5" id="KW-0378">Hydrolase</keyword>
<comment type="cofactor">
    <cofactor evidence="3">
        <name>Zn(2+)</name>
        <dbReference type="ChEBI" id="CHEBI:29105"/>
    </cofactor>
    <text evidence="3">Binds 2 Zn(2+) ions per subunit.</text>
</comment>
<name>A0A9X2GNX2_9ACTN</name>
<comment type="similarity">
    <text evidence="1">Belongs to the peptidase M20 family.</text>
</comment>
<feature type="binding site" evidence="3">
    <location>
        <position position="82"/>
    </location>
    <ligand>
        <name>Zn(2+)</name>
        <dbReference type="ChEBI" id="CHEBI:29105"/>
        <label>2</label>
    </ligand>
</feature>
<accession>A0A9X2GNX2</accession>
<dbReference type="Proteomes" id="UP001139648">
    <property type="component" value="Unassembled WGS sequence"/>
</dbReference>
<protein>
    <submittedName>
        <fullName evidence="5">N-carbamoyl-L-amino-acid hydrolase</fullName>
        <ecNumber evidence="5">3.5.1.87</ecNumber>
    </submittedName>
</protein>
<evidence type="ECO:0000256" key="4">
    <source>
        <dbReference type="PIRSR" id="PIRSR001235-2"/>
    </source>
</evidence>
<feature type="binding site" evidence="3">
    <location>
        <position position="182"/>
    </location>
    <ligand>
        <name>Zn(2+)</name>
        <dbReference type="ChEBI" id="CHEBI:29105"/>
        <label>1</label>
    </ligand>
</feature>
<feature type="binding site" evidence="3">
    <location>
        <position position="71"/>
    </location>
    <ligand>
        <name>Zn(2+)</name>
        <dbReference type="ChEBI" id="CHEBI:29105"/>
        <label>1</label>
    </ligand>
</feature>
<dbReference type="GO" id="GO:0050538">
    <property type="term" value="F:N-carbamoyl-L-amino-acid hydrolase activity"/>
    <property type="evidence" value="ECO:0007669"/>
    <property type="project" value="UniProtKB-EC"/>
</dbReference>
<feature type="binding site" evidence="3">
    <location>
        <position position="361"/>
    </location>
    <ligand>
        <name>Zn(2+)</name>
        <dbReference type="ChEBI" id="CHEBI:29105"/>
        <label>2</label>
    </ligand>
</feature>
<dbReference type="GO" id="GO:0046872">
    <property type="term" value="F:metal ion binding"/>
    <property type="evidence" value="ECO:0007669"/>
    <property type="project" value="UniProtKB-KW"/>
</dbReference>
<evidence type="ECO:0000256" key="2">
    <source>
        <dbReference type="ARBA" id="ARBA00022801"/>
    </source>
</evidence>
<dbReference type="PANTHER" id="PTHR32494:SF5">
    <property type="entry name" value="ALLANTOATE AMIDOHYDROLASE"/>
    <property type="match status" value="1"/>
</dbReference>
<gene>
    <name evidence="5" type="ORF">HD597_008297</name>
</gene>
<dbReference type="AlphaFoldDB" id="A0A9X2GNX2"/>
<keyword evidence="3" id="KW-0479">Metal-binding</keyword>
<dbReference type="Pfam" id="PF01546">
    <property type="entry name" value="Peptidase_M20"/>
    <property type="match status" value="1"/>
</dbReference>
<evidence type="ECO:0000313" key="5">
    <source>
        <dbReference type="EMBL" id="MCP2361277.1"/>
    </source>
</evidence>
<feature type="binding site" evidence="3">
    <location>
        <position position="117"/>
    </location>
    <ligand>
        <name>Zn(2+)</name>
        <dbReference type="ChEBI" id="CHEBI:29105"/>
        <label>2</label>
    </ligand>
</feature>
<feature type="binding site" evidence="4">
    <location>
        <position position="207"/>
    </location>
    <ligand>
        <name>allantoate</name>
        <dbReference type="ChEBI" id="CHEBI:17536"/>
    </ligand>
</feature>
<feature type="binding site" evidence="4">
    <location>
        <position position="278"/>
    </location>
    <ligand>
        <name>allantoate</name>
        <dbReference type="ChEBI" id="CHEBI:17536"/>
    </ligand>
</feature>
<dbReference type="EMBL" id="JAMZEB010000002">
    <property type="protein sequence ID" value="MCP2361277.1"/>
    <property type="molecule type" value="Genomic_DNA"/>
</dbReference>
<organism evidence="5 6">
    <name type="scientific">Nonomuraea thailandensis</name>
    <dbReference type="NCBI Taxonomy" id="1188745"/>
    <lineage>
        <taxon>Bacteria</taxon>
        <taxon>Bacillati</taxon>
        <taxon>Actinomycetota</taxon>
        <taxon>Actinomycetes</taxon>
        <taxon>Streptosporangiales</taxon>
        <taxon>Streptosporangiaceae</taxon>
        <taxon>Nonomuraea</taxon>
    </lineage>
</organism>
<comment type="caution">
    <text evidence="5">The sequence shown here is derived from an EMBL/GenBank/DDBJ whole genome shotgun (WGS) entry which is preliminary data.</text>
</comment>
<feature type="binding site" evidence="4">
    <location>
        <position position="265"/>
    </location>
    <ligand>
        <name>allantoate</name>
        <dbReference type="ChEBI" id="CHEBI:17536"/>
    </ligand>
</feature>